<dbReference type="KEGG" id="mrob:HH214_17670"/>
<dbReference type="AlphaFoldDB" id="A0A7L5E2R2"/>
<evidence type="ECO:0000313" key="2">
    <source>
        <dbReference type="EMBL" id="QJD97572.1"/>
    </source>
</evidence>
<dbReference type="PANTHER" id="PTHR37422:SF13">
    <property type="entry name" value="LIPOPOLYSACCHARIDE BIOSYNTHESIS PROTEIN PA4999-RELATED"/>
    <property type="match status" value="1"/>
</dbReference>
<keyword evidence="1" id="KW-0812">Transmembrane</keyword>
<organism evidence="2 3">
    <name type="scientific">Mucilaginibacter robiniae</name>
    <dbReference type="NCBI Taxonomy" id="2728022"/>
    <lineage>
        <taxon>Bacteria</taxon>
        <taxon>Pseudomonadati</taxon>
        <taxon>Bacteroidota</taxon>
        <taxon>Sphingobacteriia</taxon>
        <taxon>Sphingobacteriales</taxon>
        <taxon>Sphingobacteriaceae</taxon>
        <taxon>Mucilaginibacter</taxon>
    </lineage>
</organism>
<accession>A0A7L5E2R2</accession>
<feature type="transmembrane region" description="Helical" evidence="1">
    <location>
        <begin position="109"/>
        <end position="127"/>
    </location>
</feature>
<protein>
    <recommendedName>
        <fullName evidence="4">O-antigen ligase domain-containing protein</fullName>
    </recommendedName>
</protein>
<feature type="transmembrane region" description="Helical" evidence="1">
    <location>
        <begin position="242"/>
        <end position="272"/>
    </location>
</feature>
<evidence type="ECO:0000256" key="1">
    <source>
        <dbReference type="SAM" id="Phobius"/>
    </source>
</evidence>
<feature type="transmembrane region" description="Helical" evidence="1">
    <location>
        <begin position="25"/>
        <end position="47"/>
    </location>
</feature>
<reference evidence="2 3" key="1">
    <citation type="submission" date="2020-04" db="EMBL/GenBank/DDBJ databases">
        <title>Genome sequencing of novel species.</title>
        <authorList>
            <person name="Heo J."/>
            <person name="Kim S.-J."/>
            <person name="Kim J.-S."/>
            <person name="Hong S.-B."/>
            <person name="Kwon S.-W."/>
        </authorList>
    </citation>
    <scope>NUCLEOTIDE SEQUENCE [LARGE SCALE GENOMIC DNA]</scope>
    <source>
        <strain evidence="2 3">F39-2</strain>
    </source>
</reference>
<feature type="transmembrane region" description="Helical" evidence="1">
    <location>
        <begin position="82"/>
        <end position="102"/>
    </location>
</feature>
<feature type="transmembrane region" description="Helical" evidence="1">
    <location>
        <begin position="142"/>
        <end position="162"/>
    </location>
</feature>
<keyword evidence="1" id="KW-1133">Transmembrane helix</keyword>
<dbReference type="InterPro" id="IPR051533">
    <property type="entry name" value="WaaL-like"/>
</dbReference>
<feature type="transmembrane region" description="Helical" evidence="1">
    <location>
        <begin position="212"/>
        <end position="230"/>
    </location>
</feature>
<name>A0A7L5E2R2_9SPHI</name>
<sequence length="463" mass="51750">MFLFTLVFITSFVVAVKEIYGGNRQGIFVFLIFGLSIYTTAMSVAYLLGLKSIIPFFQFFKEILVLIVLALNIVNLKTRPRFHLLDYALLAFLAYTCLYAILPIGEQSFVNRLIALKSTSFFVVVYFTGRLFDVRTIYISKYFNYVILLTIAAGAILVMEVVTDRQLQTQTGYADYTYYFFNFEPSGNYGLSWTFESEGGYKRFASFFANPLEHAAATLLALSVIGGLYTRDDNKLSINTMGILALGASFLSILFALSRAPLASYFLIIYAWALITKRKYITKTIHLGAGLAGVYLIYLFTRFESNNTGLVEVLMNTVDFSNPSSVGHLVEWVQGILAMIEKPLGLGLGSSGRVGGSLGENIGGENQFIIIGVQAGVLALLLYMYIYVVFIKTGLKWLPKLKGKERKLCMTVVLLKIGLSIPLFTSEVESSSYISYMNWFLSGLLISVIMQPQLPQLYTEHDN</sequence>
<dbReference type="EMBL" id="CP051682">
    <property type="protein sequence ID" value="QJD97572.1"/>
    <property type="molecule type" value="Genomic_DNA"/>
</dbReference>
<feature type="transmembrane region" description="Helical" evidence="1">
    <location>
        <begin position="408"/>
        <end position="425"/>
    </location>
</feature>
<keyword evidence="1" id="KW-0472">Membrane</keyword>
<evidence type="ECO:0008006" key="4">
    <source>
        <dbReference type="Google" id="ProtNLM"/>
    </source>
</evidence>
<proteinExistence type="predicted"/>
<dbReference type="Proteomes" id="UP000503278">
    <property type="component" value="Chromosome"/>
</dbReference>
<gene>
    <name evidence="2" type="ORF">HH214_17670</name>
</gene>
<evidence type="ECO:0000313" key="3">
    <source>
        <dbReference type="Proteomes" id="UP000503278"/>
    </source>
</evidence>
<dbReference type="RefSeq" id="WP_169609868.1">
    <property type="nucleotide sequence ID" value="NZ_CP051682.1"/>
</dbReference>
<feature type="transmembrane region" description="Helical" evidence="1">
    <location>
        <begin position="368"/>
        <end position="388"/>
    </location>
</feature>
<feature type="transmembrane region" description="Helical" evidence="1">
    <location>
        <begin position="284"/>
        <end position="301"/>
    </location>
</feature>
<feature type="transmembrane region" description="Helical" evidence="1">
    <location>
        <begin position="59"/>
        <end position="76"/>
    </location>
</feature>
<keyword evidence="3" id="KW-1185">Reference proteome</keyword>
<dbReference type="PANTHER" id="PTHR37422">
    <property type="entry name" value="TEICHURONIC ACID BIOSYNTHESIS PROTEIN TUAE"/>
    <property type="match status" value="1"/>
</dbReference>